<keyword evidence="3" id="KW-1185">Reference proteome</keyword>
<sequence>MMQDGESPASKGQPGVTQAALFGLCPVCGARTLWQAPAAFAPRCRACDTDFAAHEPHGRTLFLVVLPVTVILVAAALKLDDALRPALWVQAALWGTLVPLVMIGALRLAKTAALRRALDRRDQP</sequence>
<keyword evidence="1" id="KW-0472">Membrane</keyword>
<evidence type="ECO:0000256" key="1">
    <source>
        <dbReference type="SAM" id="Phobius"/>
    </source>
</evidence>
<gene>
    <name evidence="2" type="ORF">HHL27_02645</name>
</gene>
<dbReference type="Pfam" id="PF06170">
    <property type="entry name" value="DUF983"/>
    <property type="match status" value="1"/>
</dbReference>
<keyword evidence="1" id="KW-1133">Transmembrane helix</keyword>
<proteinExistence type="predicted"/>
<dbReference type="RefSeq" id="WP_169491801.1">
    <property type="nucleotide sequence ID" value="NZ_JABBGM010000001.1"/>
</dbReference>
<evidence type="ECO:0000313" key="3">
    <source>
        <dbReference type="Proteomes" id="UP000583556"/>
    </source>
</evidence>
<dbReference type="InterPro" id="IPR009325">
    <property type="entry name" value="DUF983"/>
</dbReference>
<feature type="transmembrane region" description="Helical" evidence="1">
    <location>
        <begin position="61"/>
        <end position="79"/>
    </location>
</feature>
<dbReference type="EMBL" id="JABBGM010000001">
    <property type="protein sequence ID" value="NML92568.1"/>
    <property type="molecule type" value="Genomic_DNA"/>
</dbReference>
<accession>A0A7Y0BLN3</accession>
<dbReference type="Proteomes" id="UP000583556">
    <property type="component" value="Unassembled WGS sequence"/>
</dbReference>
<reference evidence="2 3" key="1">
    <citation type="submission" date="2020-04" db="EMBL/GenBank/DDBJ databases">
        <title>Novosphingobium sp. TW-4 isolated from soil.</title>
        <authorList>
            <person name="Dahal R.H."/>
            <person name="Chaudhary D.K."/>
        </authorList>
    </citation>
    <scope>NUCLEOTIDE SEQUENCE [LARGE SCALE GENOMIC DNA]</scope>
    <source>
        <strain evidence="2 3">TW-4</strain>
    </source>
</reference>
<dbReference type="AlphaFoldDB" id="A0A7Y0BLN3"/>
<keyword evidence="1" id="KW-0812">Transmembrane</keyword>
<comment type="caution">
    <text evidence="2">The sequence shown here is derived from an EMBL/GenBank/DDBJ whole genome shotgun (WGS) entry which is preliminary data.</text>
</comment>
<feature type="transmembrane region" description="Helical" evidence="1">
    <location>
        <begin position="85"/>
        <end position="106"/>
    </location>
</feature>
<evidence type="ECO:0000313" key="2">
    <source>
        <dbReference type="EMBL" id="NML92568.1"/>
    </source>
</evidence>
<protein>
    <submittedName>
        <fullName evidence="2">DUF983 domain-containing protein</fullName>
    </submittedName>
</protein>
<name>A0A7Y0BLN3_9SPHN</name>
<organism evidence="2 3">
    <name type="scientific">Novosphingobium olei</name>
    <dbReference type="NCBI Taxonomy" id="2728851"/>
    <lineage>
        <taxon>Bacteria</taxon>
        <taxon>Pseudomonadati</taxon>
        <taxon>Pseudomonadota</taxon>
        <taxon>Alphaproteobacteria</taxon>
        <taxon>Sphingomonadales</taxon>
        <taxon>Sphingomonadaceae</taxon>
        <taxon>Novosphingobium</taxon>
    </lineage>
</organism>